<keyword evidence="3" id="KW-1185">Reference proteome</keyword>
<evidence type="ECO:0000313" key="3">
    <source>
        <dbReference type="Proteomes" id="UP000198923"/>
    </source>
</evidence>
<protein>
    <submittedName>
        <fullName evidence="2">Uncharacterized protein</fullName>
    </submittedName>
</protein>
<dbReference type="EMBL" id="FNCN01000032">
    <property type="protein sequence ID" value="SDI05241.1"/>
    <property type="molecule type" value="Genomic_DNA"/>
</dbReference>
<dbReference type="STRING" id="504805.SAMN05421505_1324"/>
<dbReference type="AlphaFoldDB" id="A0A1G8HFE7"/>
<dbReference type="Proteomes" id="UP000198923">
    <property type="component" value="Unassembled WGS sequence"/>
</dbReference>
<gene>
    <name evidence="2" type="ORF">SAMN05421505_1324</name>
</gene>
<feature type="compositionally biased region" description="Pro residues" evidence="1">
    <location>
        <begin position="7"/>
        <end position="16"/>
    </location>
</feature>
<name>A0A1G8HFE7_9ACTN</name>
<sequence>MRDTRPPEIPSKPPSADPIWASRQAPLPRRVPGAHWPASSRAAHVPPADSRLSAAVAERLLRALRNHRLANQAKAGPGA</sequence>
<reference evidence="2 3" key="1">
    <citation type="submission" date="2016-10" db="EMBL/GenBank/DDBJ databases">
        <authorList>
            <person name="de Groot N.N."/>
        </authorList>
    </citation>
    <scope>NUCLEOTIDE SEQUENCE [LARGE SCALE GENOMIC DNA]</scope>
    <source>
        <strain evidence="2 3">CPCC 201354</strain>
    </source>
</reference>
<evidence type="ECO:0000313" key="2">
    <source>
        <dbReference type="EMBL" id="SDI05241.1"/>
    </source>
</evidence>
<organism evidence="2 3">
    <name type="scientific">Sinosporangium album</name>
    <dbReference type="NCBI Taxonomy" id="504805"/>
    <lineage>
        <taxon>Bacteria</taxon>
        <taxon>Bacillati</taxon>
        <taxon>Actinomycetota</taxon>
        <taxon>Actinomycetes</taxon>
        <taxon>Streptosporangiales</taxon>
        <taxon>Streptosporangiaceae</taxon>
        <taxon>Sinosporangium</taxon>
    </lineage>
</organism>
<proteinExistence type="predicted"/>
<evidence type="ECO:0000256" key="1">
    <source>
        <dbReference type="SAM" id="MobiDB-lite"/>
    </source>
</evidence>
<accession>A0A1G8HFE7</accession>
<feature type="region of interest" description="Disordered" evidence="1">
    <location>
        <begin position="1"/>
        <end position="47"/>
    </location>
</feature>